<protein>
    <submittedName>
        <fullName evidence="1">Uncharacterized protein</fullName>
    </submittedName>
</protein>
<keyword evidence="2" id="KW-1185">Reference proteome</keyword>
<evidence type="ECO:0000313" key="2">
    <source>
        <dbReference type="Proteomes" id="UP000029120"/>
    </source>
</evidence>
<sequence>MHWWRRRGREEYELEEFWFGGLHCILRGIISREMQLSSLPEKVRAPRDGGWRGTT</sequence>
<dbReference type="Gramene" id="KFK32001">
    <property type="protein sequence ID" value="KFK32001"/>
    <property type="gene ID" value="AALP_AA6G187200"/>
</dbReference>
<reference evidence="2" key="1">
    <citation type="journal article" date="2015" name="Nat. Plants">
        <title>Genome expansion of Arabis alpina linked with retrotransposition and reduced symmetric DNA methylation.</title>
        <authorList>
            <person name="Willing E.M."/>
            <person name="Rawat V."/>
            <person name="Mandakova T."/>
            <person name="Maumus F."/>
            <person name="James G.V."/>
            <person name="Nordstroem K.J."/>
            <person name="Becker C."/>
            <person name="Warthmann N."/>
            <person name="Chica C."/>
            <person name="Szarzynska B."/>
            <person name="Zytnicki M."/>
            <person name="Albani M.C."/>
            <person name="Kiefer C."/>
            <person name="Bergonzi S."/>
            <person name="Castaings L."/>
            <person name="Mateos J.L."/>
            <person name="Berns M.C."/>
            <person name="Bujdoso N."/>
            <person name="Piofczyk T."/>
            <person name="de Lorenzo L."/>
            <person name="Barrero-Sicilia C."/>
            <person name="Mateos I."/>
            <person name="Piednoel M."/>
            <person name="Hagmann J."/>
            <person name="Chen-Min-Tao R."/>
            <person name="Iglesias-Fernandez R."/>
            <person name="Schuster S.C."/>
            <person name="Alonso-Blanco C."/>
            <person name="Roudier F."/>
            <person name="Carbonero P."/>
            <person name="Paz-Ares J."/>
            <person name="Davis S.J."/>
            <person name="Pecinka A."/>
            <person name="Quesneville H."/>
            <person name="Colot V."/>
            <person name="Lysak M.A."/>
            <person name="Weigel D."/>
            <person name="Coupland G."/>
            <person name="Schneeberger K."/>
        </authorList>
    </citation>
    <scope>NUCLEOTIDE SEQUENCE [LARGE SCALE GENOMIC DNA]</scope>
    <source>
        <strain evidence="2">cv. Pajares</strain>
    </source>
</reference>
<accession>A0A087GQ49</accession>
<dbReference type="Proteomes" id="UP000029120">
    <property type="component" value="Chromosome 6"/>
</dbReference>
<evidence type="ECO:0000313" key="1">
    <source>
        <dbReference type="EMBL" id="KFK32001.1"/>
    </source>
</evidence>
<proteinExistence type="predicted"/>
<name>A0A087GQ49_ARAAL</name>
<gene>
    <name evidence="1" type="ordered locus">AALP_Aa6g187200</name>
</gene>
<dbReference type="EMBL" id="CM002874">
    <property type="protein sequence ID" value="KFK32001.1"/>
    <property type="molecule type" value="Genomic_DNA"/>
</dbReference>
<organism evidence="1 2">
    <name type="scientific">Arabis alpina</name>
    <name type="common">Alpine rock-cress</name>
    <dbReference type="NCBI Taxonomy" id="50452"/>
    <lineage>
        <taxon>Eukaryota</taxon>
        <taxon>Viridiplantae</taxon>
        <taxon>Streptophyta</taxon>
        <taxon>Embryophyta</taxon>
        <taxon>Tracheophyta</taxon>
        <taxon>Spermatophyta</taxon>
        <taxon>Magnoliopsida</taxon>
        <taxon>eudicotyledons</taxon>
        <taxon>Gunneridae</taxon>
        <taxon>Pentapetalae</taxon>
        <taxon>rosids</taxon>
        <taxon>malvids</taxon>
        <taxon>Brassicales</taxon>
        <taxon>Brassicaceae</taxon>
        <taxon>Arabideae</taxon>
        <taxon>Arabis</taxon>
    </lineage>
</organism>
<dbReference type="AlphaFoldDB" id="A0A087GQ49"/>